<dbReference type="PANTHER" id="PTHR14218">
    <property type="entry name" value="PROTEASE S8 TRIPEPTIDYL PEPTIDASE I CLN2"/>
    <property type="match status" value="1"/>
</dbReference>
<keyword evidence="18" id="KW-1185">Reference proteome</keyword>
<dbReference type="GO" id="GO:0004252">
    <property type="term" value="F:serine-type endopeptidase activity"/>
    <property type="evidence" value="ECO:0007669"/>
    <property type="project" value="UniProtKB-UniRule"/>
</dbReference>
<comment type="subcellular location">
    <subcellularLocation>
        <location evidence="3">Secreted</location>
        <location evidence="3">Extracellular space</location>
    </subcellularLocation>
</comment>
<dbReference type="CDD" id="cd11377">
    <property type="entry name" value="Pro-peptidase_S53"/>
    <property type="match status" value="1"/>
</dbReference>
<keyword evidence="5" id="KW-0964">Secreted</keyword>
<evidence type="ECO:0000256" key="4">
    <source>
        <dbReference type="ARBA" id="ARBA00012462"/>
    </source>
</evidence>
<dbReference type="InterPro" id="IPR050819">
    <property type="entry name" value="Tripeptidyl-peptidase_I"/>
</dbReference>
<comment type="catalytic activity">
    <reaction evidence="1">
        <text>Release of an N-terminal tripeptide from a polypeptide.</text>
        <dbReference type="EC" id="3.4.14.10"/>
    </reaction>
</comment>
<evidence type="ECO:0000256" key="8">
    <source>
        <dbReference type="ARBA" id="ARBA00022729"/>
    </source>
</evidence>
<evidence type="ECO:0000313" key="17">
    <source>
        <dbReference type="EMBL" id="KAK7037789.1"/>
    </source>
</evidence>
<dbReference type="InterPro" id="IPR036852">
    <property type="entry name" value="Peptidase_S8/S53_dom_sf"/>
</dbReference>
<evidence type="ECO:0000259" key="16">
    <source>
        <dbReference type="PROSITE" id="PS51695"/>
    </source>
</evidence>
<evidence type="ECO:0000256" key="13">
    <source>
        <dbReference type="ARBA" id="ARBA00023145"/>
    </source>
</evidence>
<evidence type="ECO:0000256" key="11">
    <source>
        <dbReference type="ARBA" id="ARBA00022837"/>
    </source>
</evidence>
<keyword evidence="6 15" id="KW-0645">Protease</keyword>
<dbReference type="EC" id="3.4.14.10" evidence="4"/>
<keyword evidence="7 15" id="KW-0479">Metal-binding</keyword>
<dbReference type="SMART" id="SM00944">
    <property type="entry name" value="Pro-kuma_activ"/>
    <property type="match status" value="1"/>
</dbReference>
<evidence type="ECO:0000256" key="15">
    <source>
        <dbReference type="PROSITE-ProRule" id="PRU01032"/>
    </source>
</evidence>
<dbReference type="GO" id="GO:0005576">
    <property type="term" value="C:extracellular region"/>
    <property type="evidence" value="ECO:0007669"/>
    <property type="project" value="UniProtKB-SubCell"/>
</dbReference>
<dbReference type="GO" id="GO:0046872">
    <property type="term" value="F:metal ion binding"/>
    <property type="evidence" value="ECO:0007669"/>
    <property type="project" value="UniProtKB-UniRule"/>
</dbReference>
<evidence type="ECO:0000256" key="9">
    <source>
        <dbReference type="ARBA" id="ARBA00022801"/>
    </source>
</evidence>
<feature type="active site" description="Charge relay system" evidence="15">
    <location>
        <position position="267"/>
    </location>
</feature>
<reference evidence="17 18" key="1">
    <citation type="submission" date="2024-01" db="EMBL/GenBank/DDBJ databases">
        <title>A draft genome for a cacao thread blight-causing isolate of Paramarasmius palmivorus.</title>
        <authorList>
            <person name="Baruah I.K."/>
            <person name="Bukari Y."/>
            <person name="Amoako-Attah I."/>
            <person name="Meinhardt L.W."/>
            <person name="Bailey B.A."/>
            <person name="Cohen S.P."/>
        </authorList>
    </citation>
    <scope>NUCLEOTIDE SEQUENCE [LARGE SCALE GENOMIC DNA]</scope>
    <source>
        <strain evidence="17 18">GH-12</strain>
    </source>
</reference>
<evidence type="ECO:0000256" key="5">
    <source>
        <dbReference type="ARBA" id="ARBA00022525"/>
    </source>
</evidence>
<evidence type="ECO:0000256" key="12">
    <source>
        <dbReference type="ARBA" id="ARBA00023026"/>
    </source>
</evidence>
<dbReference type="PANTHER" id="PTHR14218:SF15">
    <property type="entry name" value="TRIPEPTIDYL-PEPTIDASE 1"/>
    <property type="match status" value="1"/>
</dbReference>
<keyword evidence="11 15" id="KW-0106">Calcium</keyword>
<feature type="active site" description="Charge relay system" evidence="15">
    <location>
        <position position="488"/>
    </location>
</feature>
<dbReference type="FunFam" id="3.40.50.200:FF:000015">
    <property type="entry name" value="Tripeptidyl peptidase A"/>
    <property type="match status" value="1"/>
</dbReference>
<dbReference type="GO" id="GO:0006508">
    <property type="term" value="P:proteolysis"/>
    <property type="evidence" value="ECO:0007669"/>
    <property type="project" value="UniProtKB-KW"/>
</dbReference>
<evidence type="ECO:0000256" key="7">
    <source>
        <dbReference type="ARBA" id="ARBA00022723"/>
    </source>
</evidence>
<dbReference type="PROSITE" id="PS51695">
    <property type="entry name" value="SEDOLISIN"/>
    <property type="match status" value="1"/>
</dbReference>
<keyword evidence="9 15" id="KW-0378">Hydrolase</keyword>
<dbReference type="InterPro" id="IPR015366">
    <property type="entry name" value="S53_propep"/>
</dbReference>
<dbReference type="SUPFAM" id="SSF52743">
    <property type="entry name" value="Subtilisin-like"/>
    <property type="match status" value="1"/>
</dbReference>
<evidence type="ECO:0000256" key="1">
    <source>
        <dbReference type="ARBA" id="ARBA00001910"/>
    </source>
</evidence>
<dbReference type="GO" id="GO:0008240">
    <property type="term" value="F:tripeptidyl-peptidase activity"/>
    <property type="evidence" value="ECO:0007669"/>
    <property type="project" value="UniProtKB-EC"/>
</dbReference>
<feature type="domain" description="Peptidase S53" evidence="16">
    <location>
        <begin position="185"/>
        <end position="556"/>
    </location>
</feature>
<gene>
    <name evidence="17" type="ORF">VNI00_010750</name>
</gene>
<keyword evidence="12" id="KW-0843">Virulence</keyword>
<comment type="cofactor">
    <cofactor evidence="15">
        <name>Ca(2+)</name>
        <dbReference type="ChEBI" id="CHEBI:29108"/>
    </cofactor>
    <text evidence="15">Binds 1 Ca(2+) ion per subunit.</text>
</comment>
<keyword evidence="14" id="KW-0325">Glycoprotein</keyword>
<dbReference type="Pfam" id="PF09286">
    <property type="entry name" value="Pro-kuma_activ"/>
    <property type="match status" value="1"/>
</dbReference>
<feature type="binding site" evidence="15">
    <location>
        <position position="516"/>
    </location>
    <ligand>
        <name>Ca(2+)</name>
        <dbReference type="ChEBI" id="CHEBI:29108"/>
    </ligand>
</feature>
<keyword evidence="13" id="KW-0865">Zymogen</keyword>
<feature type="binding site" evidence="15">
    <location>
        <position position="537"/>
    </location>
    <ligand>
        <name>Ca(2+)</name>
        <dbReference type="ChEBI" id="CHEBI:29108"/>
    </ligand>
</feature>
<dbReference type="CDD" id="cd04056">
    <property type="entry name" value="Peptidases_S53"/>
    <property type="match status" value="1"/>
</dbReference>
<keyword evidence="8" id="KW-0732">Signal</keyword>
<keyword evidence="10 15" id="KW-0720">Serine protease</keyword>
<dbReference type="InterPro" id="IPR030400">
    <property type="entry name" value="Sedolisin_dom"/>
</dbReference>
<dbReference type="EMBL" id="JAYKXP010000044">
    <property type="protein sequence ID" value="KAK7037789.1"/>
    <property type="molecule type" value="Genomic_DNA"/>
</dbReference>
<feature type="binding site" evidence="15">
    <location>
        <position position="535"/>
    </location>
    <ligand>
        <name>Ca(2+)</name>
        <dbReference type="ChEBI" id="CHEBI:29108"/>
    </ligand>
</feature>
<organism evidence="17 18">
    <name type="scientific">Paramarasmius palmivorus</name>
    <dbReference type="NCBI Taxonomy" id="297713"/>
    <lineage>
        <taxon>Eukaryota</taxon>
        <taxon>Fungi</taxon>
        <taxon>Dikarya</taxon>
        <taxon>Basidiomycota</taxon>
        <taxon>Agaricomycotina</taxon>
        <taxon>Agaricomycetes</taxon>
        <taxon>Agaricomycetidae</taxon>
        <taxon>Agaricales</taxon>
        <taxon>Marasmiineae</taxon>
        <taxon>Marasmiaceae</taxon>
        <taxon>Paramarasmius</taxon>
    </lineage>
</organism>
<dbReference type="Gene3D" id="3.40.50.200">
    <property type="entry name" value="Peptidase S8/S53 domain"/>
    <property type="match status" value="1"/>
</dbReference>
<comment type="caution">
    <text evidence="17">The sequence shown here is derived from an EMBL/GenBank/DDBJ whole genome shotgun (WGS) entry which is preliminary data.</text>
</comment>
<evidence type="ECO:0000256" key="3">
    <source>
        <dbReference type="ARBA" id="ARBA00004239"/>
    </source>
</evidence>
<evidence type="ECO:0000313" key="18">
    <source>
        <dbReference type="Proteomes" id="UP001383192"/>
    </source>
</evidence>
<name>A0AAW0CFD0_9AGAR</name>
<dbReference type="AlphaFoldDB" id="A0AAW0CFD0"/>
<dbReference type="InterPro" id="IPR000209">
    <property type="entry name" value="Peptidase_S8/S53_dom"/>
</dbReference>
<evidence type="ECO:0000256" key="2">
    <source>
        <dbReference type="ARBA" id="ARBA00002451"/>
    </source>
</evidence>
<evidence type="ECO:0000256" key="6">
    <source>
        <dbReference type="ARBA" id="ARBA00022670"/>
    </source>
</evidence>
<dbReference type="Pfam" id="PF00082">
    <property type="entry name" value="Peptidase_S8"/>
    <property type="match status" value="1"/>
</dbReference>
<dbReference type="Proteomes" id="UP001383192">
    <property type="component" value="Unassembled WGS sequence"/>
</dbReference>
<proteinExistence type="predicted"/>
<accession>A0AAW0CFD0</accession>
<feature type="binding site" evidence="15">
    <location>
        <position position="517"/>
    </location>
    <ligand>
        <name>Ca(2+)</name>
        <dbReference type="ChEBI" id="CHEBI:29108"/>
    </ligand>
</feature>
<sequence length="556" mass="60992">MEPVLRHFWPSFTPETAPNNWLFDFHADPLTPITLHFGLKSSRFSYLLQHLNEVSDPSHQRYGDYLSKEDADALVRADEETAAEVFEWLNFHGMAKRQEGGEIEERRVWFTVPTNVGTAERMLHTRYAWYKHSSNRNTRILRTLQYSLPRHLDSCIDVIHPTTYFPSIKAMHTSRIRIANGTGMYVNVQFLKELYRAANYTPHSYATNVLGIPGFLEEYPSQSDLNTFLQISVPAANNTNYTLNSISVNGGFNSTSPSSPGMEANLDVQYGAGLIWPLGIKFWSVGGRPDPSQFIPDASIPDTTDVEPYLTWLNWLLEQSNEEIPKVITISYGDDEQTFPPEYARKVCDAFAQLGARGVSVLVASGDSGVGADACLRNDGSKRTAFIPDFPSSCPYVTSVGGTTMPYGAYVNNGTAETAAEFSGGGFSNLFGRPDWQKNAVGSYLNATGSNYKGLFNNTGRAYPDLSAQAKDYLVVVNASLGLLYGTSASTPSSLGFLNPMIYALSSNANLKAFNDVVNGSNPGCGTPGFAARKGWDPVTGVGTPIFDALQALLNK</sequence>
<evidence type="ECO:0000256" key="14">
    <source>
        <dbReference type="ARBA" id="ARBA00023180"/>
    </source>
</evidence>
<dbReference type="SUPFAM" id="SSF54897">
    <property type="entry name" value="Protease propeptides/inhibitors"/>
    <property type="match status" value="1"/>
</dbReference>
<comment type="function">
    <text evidence="2">Secreted tripeptidyl-peptidase which degrades proteins at acidic pHs and is involved in virulence.</text>
</comment>
<feature type="active site" description="Charge relay system" evidence="15">
    <location>
        <position position="263"/>
    </location>
</feature>
<protein>
    <recommendedName>
        <fullName evidence="4">tripeptidyl-peptidase II</fullName>
        <ecNumber evidence="4">3.4.14.10</ecNumber>
    </recommendedName>
</protein>
<evidence type="ECO:0000256" key="10">
    <source>
        <dbReference type="ARBA" id="ARBA00022825"/>
    </source>
</evidence>